<dbReference type="PROSITE" id="PS51471">
    <property type="entry name" value="FE2OG_OXY"/>
    <property type="match status" value="1"/>
</dbReference>
<evidence type="ECO:0000313" key="4">
    <source>
        <dbReference type="EMBL" id="KAK0388618.1"/>
    </source>
</evidence>
<gene>
    <name evidence="4" type="ORF">NLU13_4861</name>
</gene>
<dbReference type="Pfam" id="PF03171">
    <property type="entry name" value="2OG-FeII_Oxy"/>
    <property type="match status" value="1"/>
</dbReference>
<dbReference type="PRINTS" id="PR00682">
    <property type="entry name" value="IPNSYNTHASE"/>
</dbReference>
<dbReference type="GO" id="GO:0046872">
    <property type="term" value="F:metal ion binding"/>
    <property type="evidence" value="ECO:0007669"/>
    <property type="project" value="UniProtKB-KW"/>
</dbReference>
<proteinExistence type="inferred from homology"/>
<dbReference type="Pfam" id="PF14226">
    <property type="entry name" value="DIOX_N"/>
    <property type="match status" value="1"/>
</dbReference>
<dbReference type="Proteomes" id="UP001175261">
    <property type="component" value="Unassembled WGS sequence"/>
</dbReference>
<keyword evidence="2" id="KW-0479">Metal-binding</keyword>
<dbReference type="InterPro" id="IPR005123">
    <property type="entry name" value="Oxoglu/Fe-dep_dioxygenase_dom"/>
</dbReference>
<dbReference type="InterPro" id="IPR027443">
    <property type="entry name" value="IPNS-like_sf"/>
</dbReference>
<dbReference type="EMBL" id="JAPDFR010000003">
    <property type="protein sequence ID" value="KAK0388618.1"/>
    <property type="molecule type" value="Genomic_DNA"/>
</dbReference>
<evidence type="ECO:0000259" key="3">
    <source>
        <dbReference type="PROSITE" id="PS51471"/>
    </source>
</evidence>
<comment type="similarity">
    <text evidence="1 2">Belongs to the iron/ascorbate-dependent oxidoreductase family.</text>
</comment>
<keyword evidence="5" id="KW-1185">Reference proteome</keyword>
<dbReference type="GO" id="GO:0016491">
    <property type="term" value="F:oxidoreductase activity"/>
    <property type="evidence" value="ECO:0007669"/>
    <property type="project" value="UniProtKB-KW"/>
</dbReference>
<reference evidence="4" key="1">
    <citation type="submission" date="2022-10" db="EMBL/GenBank/DDBJ databases">
        <title>Determination and structural analysis of whole genome sequence of Sarocladium strictum F4-1.</title>
        <authorList>
            <person name="Hu L."/>
            <person name="Jiang Y."/>
        </authorList>
    </citation>
    <scope>NUCLEOTIDE SEQUENCE</scope>
    <source>
        <strain evidence="4">F4-1</strain>
    </source>
</reference>
<organism evidence="4 5">
    <name type="scientific">Sarocladium strictum</name>
    <name type="common">Black bundle disease fungus</name>
    <name type="synonym">Acremonium strictum</name>
    <dbReference type="NCBI Taxonomy" id="5046"/>
    <lineage>
        <taxon>Eukaryota</taxon>
        <taxon>Fungi</taxon>
        <taxon>Dikarya</taxon>
        <taxon>Ascomycota</taxon>
        <taxon>Pezizomycotina</taxon>
        <taxon>Sordariomycetes</taxon>
        <taxon>Hypocreomycetidae</taxon>
        <taxon>Hypocreales</taxon>
        <taxon>Sarocladiaceae</taxon>
        <taxon>Sarocladium</taxon>
    </lineage>
</organism>
<sequence length="347" mass="38685">MASEYELEIPVINLSGYLAGDADAKKSCAAELRHAMQDVGFLQVVGHRVSADLQKRFIEAIAAFFDLPIEEKTRIGQDRSPCNRGYERVGIERLEELEDNSKVEVKEGFTVRPERALGRFMTGPNQWPDPSLPGMARFRETYMEYFAAVHELSSSMFRLIALSLDLDEHYFDAFAADPDGIQLCRSHHYPPTPKGEAERGRGIGAHTDFGALTLLLQDEVGGLEVLHKPSGTWHDVTPMEGAYVINIGDLMQRWTNDRYLSTMHRVKSPMSERHRYSVAFFNDGALDTVVEALPTCVAPGEAPRYPPLKVEDHLVGRYKQSYSIGGGDIKTPATKMDASVQPRAVAV</sequence>
<comment type="caution">
    <text evidence="4">The sequence shown here is derived from an EMBL/GenBank/DDBJ whole genome shotgun (WGS) entry which is preliminary data.</text>
</comment>
<accession>A0AA39GL30</accession>
<dbReference type="GO" id="GO:0044283">
    <property type="term" value="P:small molecule biosynthetic process"/>
    <property type="evidence" value="ECO:0007669"/>
    <property type="project" value="UniProtKB-ARBA"/>
</dbReference>
<feature type="domain" description="Fe2OG dioxygenase" evidence="3">
    <location>
        <begin position="177"/>
        <end position="284"/>
    </location>
</feature>
<dbReference type="Gene3D" id="2.60.120.330">
    <property type="entry name" value="B-lactam Antibiotic, Isopenicillin N Synthase, Chain"/>
    <property type="match status" value="1"/>
</dbReference>
<dbReference type="SUPFAM" id="SSF51197">
    <property type="entry name" value="Clavaminate synthase-like"/>
    <property type="match status" value="1"/>
</dbReference>
<dbReference type="AlphaFoldDB" id="A0AA39GL30"/>
<protein>
    <recommendedName>
        <fullName evidence="3">Fe2OG dioxygenase domain-containing protein</fullName>
    </recommendedName>
</protein>
<dbReference type="InterPro" id="IPR050231">
    <property type="entry name" value="Iron_ascorbate_oxido_reductase"/>
</dbReference>
<dbReference type="PANTHER" id="PTHR47990">
    <property type="entry name" value="2-OXOGLUTARATE (2OG) AND FE(II)-DEPENDENT OXYGENASE SUPERFAMILY PROTEIN-RELATED"/>
    <property type="match status" value="1"/>
</dbReference>
<dbReference type="InterPro" id="IPR026992">
    <property type="entry name" value="DIOX_N"/>
</dbReference>
<keyword evidence="2" id="KW-0408">Iron</keyword>
<evidence type="ECO:0000313" key="5">
    <source>
        <dbReference type="Proteomes" id="UP001175261"/>
    </source>
</evidence>
<keyword evidence="2" id="KW-0560">Oxidoreductase</keyword>
<evidence type="ECO:0000256" key="2">
    <source>
        <dbReference type="RuleBase" id="RU003682"/>
    </source>
</evidence>
<name>A0AA39GL30_SARSR</name>
<evidence type="ECO:0000256" key="1">
    <source>
        <dbReference type="ARBA" id="ARBA00008056"/>
    </source>
</evidence>
<dbReference type="InterPro" id="IPR044861">
    <property type="entry name" value="IPNS-like_FE2OG_OXY"/>
</dbReference>